<reference evidence="3" key="1">
    <citation type="submission" date="2016-02" db="EMBL/GenBank/DDBJ databases">
        <authorList>
            <person name="Wibberg D."/>
        </authorList>
    </citation>
    <scope>NUCLEOTIDE SEQUENCE [LARGE SCALE GENOMIC DNA]</scope>
</reference>
<name>A0A1C3NV83_9ACTN</name>
<dbReference type="InterPro" id="IPR015867">
    <property type="entry name" value="N-reg_PII/ATP_PRibTrfase_C"/>
</dbReference>
<organism evidence="2 3">
    <name type="scientific">Candidatus Protofrankia californiensis</name>
    <dbReference type="NCBI Taxonomy" id="1839754"/>
    <lineage>
        <taxon>Bacteria</taxon>
        <taxon>Bacillati</taxon>
        <taxon>Actinomycetota</taxon>
        <taxon>Actinomycetes</taxon>
        <taxon>Frankiales</taxon>
        <taxon>Frankiaceae</taxon>
        <taxon>Protofrankia</taxon>
    </lineage>
</organism>
<dbReference type="PANTHER" id="PTHR35983:SF1">
    <property type="entry name" value="UPF0166 PROTEIN TM_0021"/>
    <property type="match status" value="1"/>
</dbReference>
<comment type="similarity">
    <text evidence="1">Belongs to the UPF0166 family.</text>
</comment>
<gene>
    <name evidence="2" type="ORF">FDG2_1256</name>
</gene>
<evidence type="ECO:0000313" key="2">
    <source>
        <dbReference type="EMBL" id="SBW19344.1"/>
    </source>
</evidence>
<dbReference type="AlphaFoldDB" id="A0A1C3NV83"/>
<proteinExistence type="inferred from homology"/>
<sequence>MRLTGRALRLTVLVGEGDMWHHRPLATEIVHRAHAAGLAGASVFRGLEGFGASSIVHTTRLLSMSQDLPVAVVIVDDEPRVRAFLPQLDELVSEGLVIIDEVEVIRYTGRTAAR</sequence>
<evidence type="ECO:0000313" key="3">
    <source>
        <dbReference type="Proteomes" id="UP000199013"/>
    </source>
</evidence>
<dbReference type="Proteomes" id="UP000199013">
    <property type="component" value="Unassembled WGS sequence"/>
</dbReference>
<dbReference type="InterPro" id="IPR011322">
    <property type="entry name" value="N-reg_PII-like_a/b"/>
</dbReference>
<dbReference type="Gene3D" id="3.30.70.120">
    <property type="match status" value="1"/>
</dbReference>
<keyword evidence="3" id="KW-1185">Reference proteome</keyword>
<dbReference type="InterPro" id="IPR003793">
    <property type="entry name" value="UPF0166"/>
</dbReference>
<protein>
    <submittedName>
        <fullName evidence="2">Uncharacterized protein</fullName>
    </submittedName>
</protein>
<dbReference type="Pfam" id="PF02641">
    <property type="entry name" value="DUF190"/>
    <property type="match status" value="1"/>
</dbReference>
<dbReference type="EMBL" id="FLUV01000530">
    <property type="protein sequence ID" value="SBW19344.1"/>
    <property type="molecule type" value="Genomic_DNA"/>
</dbReference>
<accession>A0A1C3NV83</accession>
<dbReference type="PANTHER" id="PTHR35983">
    <property type="entry name" value="UPF0166 PROTEIN TM_0021"/>
    <property type="match status" value="1"/>
</dbReference>
<evidence type="ECO:0000256" key="1">
    <source>
        <dbReference type="ARBA" id="ARBA00010554"/>
    </source>
</evidence>
<dbReference type="SUPFAM" id="SSF54913">
    <property type="entry name" value="GlnB-like"/>
    <property type="match status" value="1"/>
</dbReference>